<dbReference type="GO" id="GO:0007052">
    <property type="term" value="P:mitotic spindle organization"/>
    <property type="evidence" value="ECO:0007669"/>
    <property type="project" value="TreeGrafter"/>
</dbReference>
<dbReference type="PROSITE" id="PS50067">
    <property type="entry name" value="KINESIN_MOTOR_2"/>
    <property type="match status" value="1"/>
</dbReference>
<evidence type="ECO:0000256" key="3">
    <source>
        <dbReference type="PROSITE-ProRule" id="PRU00283"/>
    </source>
</evidence>
<dbReference type="PRINTS" id="PR00380">
    <property type="entry name" value="KINESINHEAVY"/>
</dbReference>
<dbReference type="GO" id="GO:0005524">
    <property type="term" value="F:ATP binding"/>
    <property type="evidence" value="ECO:0007669"/>
    <property type="project" value="UniProtKB-UniRule"/>
</dbReference>
<keyword evidence="1 3" id="KW-0547">Nucleotide-binding</keyword>
<feature type="binding site" evidence="3">
    <location>
        <begin position="118"/>
        <end position="125"/>
    </location>
    <ligand>
        <name>ATP</name>
        <dbReference type="ChEBI" id="CHEBI:30616"/>
    </ligand>
</feature>
<dbReference type="InterPro" id="IPR036961">
    <property type="entry name" value="Kinesin_motor_dom_sf"/>
</dbReference>
<comment type="similarity">
    <text evidence="3 4">Belongs to the TRAFAC class myosin-kinesin ATPase superfamily. Kinesin family.</text>
</comment>
<feature type="compositionally biased region" description="Low complexity" evidence="6">
    <location>
        <begin position="571"/>
        <end position="583"/>
    </location>
</feature>
<evidence type="ECO:0000313" key="8">
    <source>
        <dbReference type="EMBL" id="CAD2220120.1"/>
    </source>
</evidence>
<keyword evidence="2 3" id="KW-0067">ATP-binding</keyword>
<dbReference type="Pfam" id="PF00225">
    <property type="entry name" value="Kinesin"/>
    <property type="match status" value="1"/>
</dbReference>
<dbReference type="GO" id="GO:0003777">
    <property type="term" value="F:microtubule motor activity"/>
    <property type="evidence" value="ECO:0007669"/>
    <property type="project" value="InterPro"/>
</dbReference>
<dbReference type="SMART" id="SM00129">
    <property type="entry name" value="KISc"/>
    <property type="match status" value="1"/>
</dbReference>
<feature type="region of interest" description="Disordered" evidence="6">
    <location>
        <begin position="471"/>
        <end position="492"/>
    </location>
</feature>
<reference evidence="8 9" key="1">
    <citation type="submission" date="2020-08" db="EMBL/GenBank/DDBJ databases">
        <authorList>
            <person name="Newling K."/>
            <person name="Davey J."/>
            <person name="Forrester S."/>
        </authorList>
    </citation>
    <scope>NUCLEOTIDE SEQUENCE [LARGE SCALE GENOMIC DNA]</scope>
    <source>
        <strain evidence="9">Crithidia deanei Carvalho (ATCC PRA-265)</strain>
    </source>
</reference>
<accession>A0A7G2CJT6</accession>
<sequence length="703" mass="78830">MLASADEGHIHVVLRTRPLLQREISEGEEEVITVAQALPNQEDGSDALIKVMQPPKLTTHTNSKKDNKSTVVDVQEFAFDLCAGPSLTQTTLFEQLGIETYCDEAMEEGKTATVMCFGQTGSGKTYTMSGRTLSPEEVNEYRVAHGLPLEGEEEDEEAESPPLVAEDGIQYRAVHYIVQKMNALRAADPAAQLILRASYLELYNETINDLLQGTSGLKCRWSAAQKQFFVEGLMLAECEGEDDLLFILREGQASRQRGGHLLNLDSSRSHVLFTIHFEYKSEVHTNNVTRYGKITFVDLAGSERLKETGNIDQKVGSCETRSINRSLFALGNVLEKLSDQQQKALSNTQKSNSKKATKASKKAEQHIDYRSSILTQLLMDSLNGSSKTLLVACVTPSRRFVEESLRTIYYAQRARSIRATPTQRVNLAEQEKEKVRMEIRKLKEENHLFRRLLGLPLKGPVEESAIRNAIHKNDNNHDNYVPSPNKNESVVEERRTTIEMQDDDNTTGKKNSIVSPSQFFKKNGMLLNRNSLSNNNNNNNNRKSSVSPPAPPPVEYNNISKSEEDEETFTEEQNFNDNNNNNNVIRRHTTDNEKNSSRKANPFTSNNNKRNNSDFIPKPNNNNNNNNAGFLPAIKPTSAPPTSYSNLNMNNNNNNIVAKKPPMSAMDFLNSLPDTIESNHTTNNNNNNNGKVFTAPKYGFRPL</sequence>
<evidence type="ECO:0000256" key="5">
    <source>
        <dbReference type="SAM" id="Coils"/>
    </source>
</evidence>
<gene>
    <name evidence="8" type="ORF">ADEAN_000763500</name>
</gene>
<keyword evidence="5" id="KW-0175">Coiled coil</keyword>
<dbReference type="PANTHER" id="PTHR47969:SF29">
    <property type="entry name" value="KINESIN-LIKE PROTEIN"/>
    <property type="match status" value="1"/>
</dbReference>
<evidence type="ECO:0000256" key="1">
    <source>
        <dbReference type="ARBA" id="ARBA00022741"/>
    </source>
</evidence>
<proteinExistence type="inferred from homology"/>
<feature type="compositionally biased region" description="Polar residues" evidence="6">
    <location>
        <begin position="598"/>
        <end position="614"/>
    </location>
</feature>
<evidence type="ECO:0000256" key="4">
    <source>
        <dbReference type="RuleBase" id="RU000394"/>
    </source>
</evidence>
<feature type="region of interest" description="Disordered" evidence="6">
    <location>
        <begin position="528"/>
        <end position="630"/>
    </location>
</feature>
<feature type="region of interest" description="Disordered" evidence="6">
    <location>
        <begin position="680"/>
        <end position="703"/>
    </location>
</feature>
<feature type="compositionally biased region" description="Polar residues" evidence="6">
    <location>
        <begin position="508"/>
        <end position="517"/>
    </location>
</feature>
<feature type="compositionally biased region" description="Low complexity" evidence="6">
    <location>
        <begin position="528"/>
        <end position="547"/>
    </location>
</feature>
<dbReference type="GO" id="GO:0051231">
    <property type="term" value="P:spindle elongation"/>
    <property type="evidence" value="ECO:0007669"/>
    <property type="project" value="TreeGrafter"/>
</dbReference>
<protein>
    <recommendedName>
        <fullName evidence="4">Kinesin-like protein</fullName>
    </recommendedName>
</protein>
<evidence type="ECO:0000259" key="7">
    <source>
        <dbReference type="PROSITE" id="PS50067"/>
    </source>
</evidence>
<feature type="coiled-coil region" evidence="5">
    <location>
        <begin position="425"/>
        <end position="452"/>
    </location>
</feature>
<evidence type="ECO:0000313" key="9">
    <source>
        <dbReference type="Proteomes" id="UP000515908"/>
    </source>
</evidence>
<feature type="region of interest" description="Disordered" evidence="6">
    <location>
        <begin position="498"/>
        <end position="517"/>
    </location>
</feature>
<organism evidence="8 9">
    <name type="scientific">Angomonas deanei</name>
    <dbReference type="NCBI Taxonomy" id="59799"/>
    <lineage>
        <taxon>Eukaryota</taxon>
        <taxon>Discoba</taxon>
        <taxon>Euglenozoa</taxon>
        <taxon>Kinetoplastea</taxon>
        <taxon>Metakinetoplastina</taxon>
        <taxon>Trypanosomatida</taxon>
        <taxon>Trypanosomatidae</taxon>
        <taxon>Strigomonadinae</taxon>
        <taxon>Angomonas</taxon>
    </lineage>
</organism>
<feature type="region of interest" description="Disordered" evidence="6">
    <location>
        <begin position="341"/>
        <end position="363"/>
    </location>
</feature>
<keyword evidence="4" id="KW-0493">Microtubule</keyword>
<dbReference type="PANTHER" id="PTHR47969">
    <property type="entry name" value="CHROMOSOME-ASSOCIATED KINESIN KIF4A-RELATED"/>
    <property type="match status" value="1"/>
</dbReference>
<dbReference type="Proteomes" id="UP000515908">
    <property type="component" value="Chromosome 16"/>
</dbReference>
<evidence type="ECO:0000256" key="6">
    <source>
        <dbReference type="SAM" id="MobiDB-lite"/>
    </source>
</evidence>
<dbReference type="VEuPathDB" id="TriTrypDB:ADEAN_000763500"/>
<dbReference type="GO" id="GO:0007018">
    <property type="term" value="P:microtubule-based movement"/>
    <property type="evidence" value="ECO:0007669"/>
    <property type="project" value="InterPro"/>
</dbReference>
<dbReference type="InterPro" id="IPR027417">
    <property type="entry name" value="P-loop_NTPase"/>
</dbReference>
<evidence type="ECO:0000256" key="2">
    <source>
        <dbReference type="ARBA" id="ARBA00022840"/>
    </source>
</evidence>
<dbReference type="GO" id="GO:0005874">
    <property type="term" value="C:microtubule"/>
    <property type="evidence" value="ECO:0007669"/>
    <property type="project" value="UniProtKB-KW"/>
</dbReference>
<dbReference type="Gene3D" id="3.40.850.10">
    <property type="entry name" value="Kinesin motor domain"/>
    <property type="match status" value="1"/>
</dbReference>
<dbReference type="InterPro" id="IPR019821">
    <property type="entry name" value="Kinesin_motor_CS"/>
</dbReference>
<keyword evidence="9" id="KW-1185">Reference proteome</keyword>
<dbReference type="GO" id="GO:0008017">
    <property type="term" value="F:microtubule binding"/>
    <property type="evidence" value="ECO:0007669"/>
    <property type="project" value="InterPro"/>
</dbReference>
<dbReference type="PROSITE" id="PS00411">
    <property type="entry name" value="KINESIN_MOTOR_1"/>
    <property type="match status" value="1"/>
</dbReference>
<keyword evidence="3 4" id="KW-0505">Motor protein</keyword>
<dbReference type="EMBL" id="LR877160">
    <property type="protein sequence ID" value="CAD2220120.1"/>
    <property type="molecule type" value="Genomic_DNA"/>
</dbReference>
<dbReference type="GO" id="GO:0005875">
    <property type="term" value="C:microtubule associated complex"/>
    <property type="evidence" value="ECO:0007669"/>
    <property type="project" value="TreeGrafter"/>
</dbReference>
<dbReference type="InterPro" id="IPR001752">
    <property type="entry name" value="Kinesin_motor_dom"/>
</dbReference>
<dbReference type="AlphaFoldDB" id="A0A7G2CJT6"/>
<feature type="domain" description="Kinesin motor" evidence="7">
    <location>
        <begin position="9"/>
        <end position="417"/>
    </location>
</feature>
<dbReference type="SUPFAM" id="SSF52540">
    <property type="entry name" value="P-loop containing nucleoside triphosphate hydrolases"/>
    <property type="match status" value="1"/>
</dbReference>
<name>A0A7G2CJT6_9TRYP</name>
<dbReference type="InterPro" id="IPR027640">
    <property type="entry name" value="Kinesin-like_fam"/>
</dbReference>